<dbReference type="Gene3D" id="3.40.50.720">
    <property type="entry name" value="NAD(P)-binding Rossmann-like Domain"/>
    <property type="match status" value="2"/>
</dbReference>
<dbReference type="PANTHER" id="PTHR42879">
    <property type="entry name" value="3-OXOACYL-(ACYL-CARRIER-PROTEIN) REDUCTASE"/>
    <property type="match status" value="1"/>
</dbReference>
<evidence type="ECO:0000313" key="3">
    <source>
        <dbReference type="EMBL" id="MDQ4212900.1"/>
    </source>
</evidence>
<dbReference type="SUPFAM" id="SSF51735">
    <property type="entry name" value="NAD(P)-binding Rossmann-fold domains"/>
    <property type="match status" value="2"/>
</dbReference>
<evidence type="ECO:0000313" key="4">
    <source>
        <dbReference type="Proteomes" id="UP001230289"/>
    </source>
</evidence>
<dbReference type="Proteomes" id="UP001230289">
    <property type="component" value="Unassembled WGS sequence"/>
</dbReference>
<dbReference type="RefSeq" id="WP_308487848.1">
    <property type="nucleotide sequence ID" value="NZ_JAVFCB010000002.1"/>
</dbReference>
<dbReference type="EMBL" id="JAVFCB010000002">
    <property type="protein sequence ID" value="MDQ4212900.1"/>
    <property type="molecule type" value="Genomic_DNA"/>
</dbReference>
<dbReference type="InterPro" id="IPR002347">
    <property type="entry name" value="SDR_fam"/>
</dbReference>
<dbReference type="CDD" id="cd05233">
    <property type="entry name" value="SDR_c"/>
    <property type="match status" value="1"/>
</dbReference>
<protein>
    <submittedName>
        <fullName evidence="3">SDR family NAD(P)-dependent oxidoreductase</fullName>
    </submittedName>
</protein>
<name>A0ABU0XGR9_9MICO</name>
<dbReference type="PRINTS" id="PR00081">
    <property type="entry name" value="GDHRDH"/>
</dbReference>
<gene>
    <name evidence="3" type="ORF">RBR11_03140</name>
</gene>
<feature type="domain" description="Pyrroline-5-carboxylate reductase catalytic N-terminal" evidence="2">
    <location>
        <begin position="16"/>
        <end position="102"/>
    </location>
</feature>
<comment type="caution">
    <text evidence="3">The sequence shown here is derived from an EMBL/GenBank/DDBJ whole genome shotgun (WGS) entry which is preliminary data.</text>
</comment>
<dbReference type="PANTHER" id="PTHR42879:SF2">
    <property type="entry name" value="3-OXOACYL-[ACYL-CARRIER-PROTEIN] REDUCTASE FABG"/>
    <property type="match status" value="1"/>
</dbReference>
<dbReference type="InterPro" id="IPR028939">
    <property type="entry name" value="P5C_Rdtase_cat_N"/>
</dbReference>
<comment type="similarity">
    <text evidence="1">Belongs to the short-chain dehydrogenases/reductases (SDR) family.</text>
</comment>
<sequence length="512" mass="52655">MGTDGPDRSRDSLRVLGVLGAGRLGTVLADLAVSAGYDVLIAGSGDPARIARPMAAIGARATRTAEVIEASDAIVLAIPLGRFSTLPVDALRGKFVIDAVNYWWDADGLRPDFEDPRTSTSEIVQRHLVGARVVKALGHMGYQDLRDDARPAGAPDRKAIAIAGDGPADLAVVARLVDDLGFDPVVAGPLAAGIMLEPGAEAFGADVDAAELRAMLDRFPTSQRGIVVARARGGALGFPRGHAAPAPDGGPAYDGRMTGKTLSERTAVVTGAGRGIGRAIAVALAEAGAETVVLIARSADQLAETARLVEEAGATAKPLPADLGDLDALRTLGTRIAAAVGRVDILVNNAGTVEPMGASGSLDPSAMLDALRLNVVAPVALAGALLPGMAQGGWGRVVNVSSGVAARPEAMIGASTYAATKGALEAQTLSMAAEYANTGVTFNAYRPGTVDTETQLWIRSQDPARVGRSLHERFTALHDDGDLIAPMDSARSLVSHLAGDDNGRVWDVRHPA</sequence>
<accession>A0ABU0XGR9</accession>
<evidence type="ECO:0000256" key="1">
    <source>
        <dbReference type="ARBA" id="ARBA00006484"/>
    </source>
</evidence>
<dbReference type="InterPro" id="IPR036291">
    <property type="entry name" value="NAD(P)-bd_dom_sf"/>
</dbReference>
<dbReference type="PRINTS" id="PR00080">
    <property type="entry name" value="SDRFAMILY"/>
</dbReference>
<organism evidence="3 4">
    <name type="scientific">Microbacterium capsulatum</name>
    <dbReference type="NCBI Taxonomy" id="3041921"/>
    <lineage>
        <taxon>Bacteria</taxon>
        <taxon>Bacillati</taxon>
        <taxon>Actinomycetota</taxon>
        <taxon>Actinomycetes</taxon>
        <taxon>Micrococcales</taxon>
        <taxon>Microbacteriaceae</taxon>
        <taxon>Microbacterium</taxon>
    </lineage>
</organism>
<dbReference type="InterPro" id="IPR050259">
    <property type="entry name" value="SDR"/>
</dbReference>
<evidence type="ECO:0000259" key="2">
    <source>
        <dbReference type="Pfam" id="PF03807"/>
    </source>
</evidence>
<proteinExistence type="inferred from homology"/>
<dbReference type="Pfam" id="PF00106">
    <property type="entry name" value="adh_short"/>
    <property type="match status" value="1"/>
</dbReference>
<keyword evidence="4" id="KW-1185">Reference proteome</keyword>
<dbReference type="Pfam" id="PF03807">
    <property type="entry name" value="F420_oxidored"/>
    <property type="match status" value="1"/>
</dbReference>
<reference evidence="3 4" key="1">
    <citation type="submission" date="2023-08" db="EMBL/GenBank/DDBJ databases">
        <title>Microbacterium sp. nov., isolated from a waste landfill.</title>
        <authorList>
            <person name="Wen W."/>
        </authorList>
    </citation>
    <scope>NUCLEOTIDE SEQUENCE [LARGE SCALE GENOMIC DNA]</scope>
    <source>
        <strain evidence="3 4">ASV81</strain>
    </source>
</reference>